<evidence type="ECO:0000256" key="1">
    <source>
        <dbReference type="SAM" id="Phobius"/>
    </source>
</evidence>
<keyword evidence="1" id="KW-0812">Transmembrane</keyword>
<feature type="transmembrane region" description="Helical" evidence="1">
    <location>
        <begin position="9"/>
        <end position="29"/>
    </location>
</feature>
<feature type="transmembrane region" description="Helical" evidence="1">
    <location>
        <begin position="61"/>
        <end position="81"/>
    </location>
</feature>
<proteinExistence type="predicted"/>
<accession>A0A8J6P6T2</accession>
<protein>
    <submittedName>
        <fullName evidence="2">Uncharacterized protein</fullName>
    </submittedName>
</protein>
<evidence type="ECO:0000313" key="2">
    <source>
        <dbReference type="EMBL" id="MBC9813009.1"/>
    </source>
</evidence>
<name>A0A8J6P6T2_9FLAO</name>
<reference evidence="2" key="1">
    <citation type="submission" date="2020-09" db="EMBL/GenBank/DDBJ databases">
        <title>Taishania pollutisoli gen. nov., sp. nov., Isolated from Tetrabromobisphenol A-Contaminated Soil.</title>
        <authorList>
            <person name="Chen Q."/>
        </authorList>
    </citation>
    <scope>NUCLEOTIDE SEQUENCE</scope>
    <source>
        <strain evidence="2">CZZ-1</strain>
    </source>
</reference>
<organism evidence="2 3">
    <name type="scientific">Taishania pollutisoli</name>
    <dbReference type="NCBI Taxonomy" id="2766479"/>
    <lineage>
        <taxon>Bacteria</taxon>
        <taxon>Pseudomonadati</taxon>
        <taxon>Bacteroidota</taxon>
        <taxon>Flavobacteriia</taxon>
        <taxon>Flavobacteriales</taxon>
        <taxon>Crocinitomicaceae</taxon>
        <taxon>Taishania</taxon>
    </lineage>
</organism>
<comment type="caution">
    <text evidence="2">The sequence shown here is derived from an EMBL/GenBank/DDBJ whole genome shotgun (WGS) entry which is preliminary data.</text>
</comment>
<keyword evidence="1" id="KW-1133">Transmembrane helix</keyword>
<dbReference type="AlphaFoldDB" id="A0A8J6P6T2"/>
<gene>
    <name evidence="2" type="ORF">H9Y05_11070</name>
</gene>
<sequence>MNVKTISGICFFLAMLFAVLLLLDVSVAVLPRAMMAYGVIGLGVAGILLNLFTVRQSKHSIAYSIVYWFACLLSVIGIGMITMHWPYAKQVIYAGLILMAVSFFIPKKRTDDQKDDTELLDDL</sequence>
<dbReference type="Proteomes" id="UP000652681">
    <property type="component" value="Unassembled WGS sequence"/>
</dbReference>
<evidence type="ECO:0000313" key="3">
    <source>
        <dbReference type="Proteomes" id="UP000652681"/>
    </source>
</evidence>
<feature type="transmembrane region" description="Helical" evidence="1">
    <location>
        <begin position="87"/>
        <end position="105"/>
    </location>
</feature>
<keyword evidence="1" id="KW-0472">Membrane</keyword>
<dbReference type="RefSeq" id="WP_216714322.1">
    <property type="nucleotide sequence ID" value="NZ_JACVEL010000007.1"/>
</dbReference>
<dbReference type="EMBL" id="JACVEL010000007">
    <property type="protein sequence ID" value="MBC9813009.1"/>
    <property type="molecule type" value="Genomic_DNA"/>
</dbReference>
<feature type="transmembrane region" description="Helical" evidence="1">
    <location>
        <begin position="35"/>
        <end position="54"/>
    </location>
</feature>
<keyword evidence="3" id="KW-1185">Reference proteome</keyword>